<sequence length="92" mass="10204">MKKIGYAFMIGFAALTACKKSGKTNEPPALFHKDITIHETIKGSEQTQNTLGLYQAPDQQQLLFIASRGTRYNGAEYIIPNPEQFKLANDIG</sequence>
<keyword evidence="2" id="KW-1185">Reference proteome</keyword>
<dbReference type="OrthoDB" id="792635at2"/>
<dbReference type="PROSITE" id="PS51257">
    <property type="entry name" value="PROKAR_LIPOPROTEIN"/>
    <property type="match status" value="1"/>
</dbReference>
<dbReference type="RefSeq" id="WP_081150360.1">
    <property type="nucleotide sequence ID" value="NZ_LVYD01000055.1"/>
</dbReference>
<comment type="caution">
    <text evidence="1">The sequence shown here is derived from an EMBL/GenBank/DDBJ whole genome shotgun (WGS) entry which is preliminary data.</text>
</comment>
<reference evidence="1 2" key="1">
    <citation type="submission" date="2016-03" db="EMBL/GenBank/DDBJ databases">
        <title>Niastella vici sp. nov., isolated from farmland soil.</title>
        <authorList>
            <person name="Chen L."/>
            <person name="Wang D."/>
            <person name="Yang S."/>
            <person name="Wang G."/>
        </authorList>
    </citation>
    <scope>NUCLEOTIDE SEQUENCE [LARGE SCALE GENOMIC DNA]</scope>
    <source>
        <strain evidence="1 2">DJ57</strain>
    </source>
</reference>
<dbReference type="EMBL" id="LVYD01000055">
    <property type="protein sequence ID" value="OQP61878.1"/>
    <property type="molecule type" value="Genomic_DNA"/>
</dbReference>
<evidence type="ECO:0000313" key="1">
    <source>
        <dbReference type="EMBL" id="OQP61878.1"/>
    </source>
</evidence>
<protein>
    <submittedName>
        <fullName evidence="1">Uncharacterized protein</fullName>
    </submittedName>
</protein>
<dbReference type="Proteomes" id="UP000192796">
    <property type="component" value="Unassembled WGS sequence"/>
</dbReference>
<accession>A0A1V9FU93</accession>
<name>A0A1V9FU93_9BACT</name>
<proteinExistence type="predicted"/>
<evidence type="ECO:0000313" key="2">
    <source>
        <dbReference type="Proteomes" id="UP000192796"/>
    </source>
</evidence>
<dbReference type="AlphaFoldDB" id="A0A1V9FU93"/>
<organism evidence="1 2">
    <name type="scientific">Niastella vici</name>
    <dbReference type="NCBI Taxonomy" id="1703345"/>
    <lineage>
        <taxon>Bacteria</taxon>
        <taxon>Pseudomonadati</taxon>
        <taxon>Bacteroidota</taxon>
        <taxon>Chitinophagia</taxon>
        <taxon>Chitinophagales</taxon>
        <taxon>Chitinophagaceae</taxon>
        <taxon>Niastella</taxon>
    </lineage>
</organism>
<gene>
    <name evidence="1" type="ORF">A3860_30910</name>
</gene>